<feature type="compositionally biased region" description="Low complexity" evidence="1">
    <location>
        <begin position="217"/>
        <end position="249"/>
    </location>
</feature>
<accession>A0ABR4DNM3</accession>
<keyword evidence="3" id="KW-1185">Reference proteome</keyword>
<protein>
    <recommendedName>
        <fullName evidence="4">Zn(2)-C6 fungal-type domain-containing protein</fullName>
    </recommendedName>
</protein>
<feature type="region of interest" description="Disordered" evidence="1">
    <location>
        <begin position="43"/>
        <end position="97"/>
    </location>
</feature>
<feature type="compositionally biased region" description="Low complexity" evidence="1">
    <location>
        <begin position="148"/>
        <end position="161"/>
    </location>
</feature>
<evidence type="ECO:0000256" key="1">
    <source>
        <dbReference type="SAM" id="MobiDB-lite"/>
    </source>
</evidence>
<evidence type="ECO:0000313" key="2">
    <source>
        <dbReference type="EMBL" id="KAL2271139.1"/>
    </source>
</evidence>
<dbReference type="Proteomes" id="UP001600064">
    <property type="component" value="Unassembled WGS sequence"/>
</dbReference>
<dbReference type="EMBL" id="JAZGUE010000001">
    <property type="protein sequence ID" value="KAL2271139.1"/>
    <property type="molecule type" value="Genomic_DNA"/>
</dbReference>
<evidence type="ECO:0008006" key="4">
    <source>
        <dbReference type="Google" id="ProtNLM"/>
    </source>
</evidence>
<name>A0ABR4DNM3_9PEZI</name>
<feature type="region of interest" description="Disordered" evidence="1">
    <location>
        <begin position="136"/>
        <end position="171"/>
    </location>
</feature>
<reference evidence="2 3" key="1">
    <citation type="journal article" date="2024" name="Commun. Biol.">
        <title>Comparative genomic analysis of thermophilic fungi reveals convergent evolutionary adaptations and gene losses.</title>
        <authorList>
            <person name="Steindorff A.S."/>
            <person name="Aguilar-Pontes M.V."/>
            <person name="Robinson A.J."/>
            <person name="Andreopoulos B."/>
            <person name="LaButti K."/>
            <person name="Kuo A."/>
            <person name="Mondo S."/>
            <person name="Riley R."/>
            <person name="Otillar R."/>
            <person name="Haridas S."/>
            <person name="Lipzen A."/>
            <person name="Grimwood J."/>
            <person name="Schmutz J."/>
            <person name="Clum A."/>
            <person name="Reid I.D."/>
            <person name="Moisan M.C."/>
            <person name="Butler G."/>
            <person name="Nguyen T.T.M."/>
            <person name="Dewar K."/>
            <person name="Conant G."/>
            <person name="Drula E."/>
            <person name="Henrissat B."/>
            <person name="Hansel C."/>
            <person name="Singer S."/>
            <person name="Hutchinson M.I."/>
            <person name="de Vries R.P."/>
            <person name="Natvig D.O."/>
            <person name="Powell A.J."/>
            <person name="Tsang A."/>
            <person name="Grigoriev I.V."/>
        </authorList>
    </citation>
    <scope>NUCLEOTIDE SEQUENCE [LARGE SCALE GENOMIC DNA]</scope>
    <source>
        <strain evidence="2 3">ATCC 22073</strain>
    </source>
</reference>
<comment type="caution">
    <text evidence="2">The sequence shown here is derived from an EMBL/GenBank/DDBJ whole genome shotgun (WGS) entry which is preliminary data.</text>
</comment>
<sequence length="499" mass="54287">MGPCLVLTGLIGGRKLACSKELDGCARCKREGIECVYSPQKRMGRPRKYCPTEPKDRAAASERQRPLPDLSEPTAMPQTAATVPAAPETTPSSGSQPIIFPDFNLDGSFGMDLDLSFFGMNDMDMNFFDILDGSSQLLPNPPKTNIMQDPQAQSQPQEQQPLATHKPLGTQRGFWSMRGFADINWDEPASDTPPTPRAPNPEVSGEDIAQIMHFDLSPLPSLSPPSSGAGSSPSSHASPQSEPASAATAAITTTTTTSTNNNNDAKTCCCLSTLFQALINLQTLPREAGPALMVVRTATRAAHDAILCPVCSDNHVDINNQAANVQTMLSVMMLSALLPSLSNAYTRVLDLVDAAAAEAEHARQKMRFTVAGYGGLWGWMERMDPVHCRNKEKLEGAMLEPMLWRLTVRALLKVDVYGIDECTPGVEGMRDAFQPGLKQIINLMEERSKRRHEELDVLVKAGLVERPADYVSPKEMTEKPPCMKIIDLAKQSVDSLVIP</sequence>
<dbReference type="RefSeq" id="XP_070869863.1">
    <property type="nucleotide sequence ID" value="XM_071011663.1"/>
</dbReference>
<feature type="compositionally biased region" description="Basic and acidic residues" evidence="1">
    <location>
        <begin position="53"/>
        <end position="66"/>
    </location>
</feature>
<feature type="compositionally biased region" description="Low complexity" evidence="1">
    <location>
        <begin position="73"/>
        <end position="91"/>
    </location>
</feature>
<evidence type="ECO:0000313" key="3">
    <source>
        <dbReference type="Proteomes" id="UP001600064"/>
    </source>
</evidence>
<feature type="region of interest" description="Disordered" evidence="1">
    <location>
        <begin position="184"/>
        <end position="203"/>
    </location>
</feature>
<organism evidence="2 3">
    <name type="scientific">Remersonia thermophila</name>
    <dbReference type="NCBI Taxonomy" id="72144"/>
    <lineage>
        <taxon>Eukaryota</taxon>
        <taxon>Fungi</taxon>
        <taxon>Dikarya</taxon>
        <taxon>Ascomycota</taxon>
        <taxon>Pezizomycotina</taxon>
        <taxon>Sordariomycetes</taxon>
        <taxon>Sordariomycetidae</taxon>
        <taxon>Sordariales</taxon>
        <taxon>Sordariales incertae sedis</taxon>
        <taxon>Remersonia</taxon>
    </lineage>
</organism>
<feature type="compositionally biased region" description="Polar residues" evidence="1">
    <location>
        <begin position="136"/>
        <end position="147"/>
    </location>
</feature>
<dbReference type="GeneID" id="98126307"/>
<proteinExistence type="predicted"/>
<gene>
    <name evidence="2" type="ORF">VTJ83DRAFT_510</name>
</gene>
<feature type="region of interest" description="Disordered" evidence="1">
    <location>
        <begin position="216"/>
        <end position="249"/>
    </location>
</feature>